<dbReference type="GO" id="GO:0030641">
    <property type="term" value="P:regulation of cellular pH"/>
    <property type="evidence" value="ECO:0007669"/>
    <property type="project" value="TreeGrafter"/>
</dbReference>
<evidence type="ECO:0000256" key="3">
    <source>
        <dbReference type="ARBA" id="ARBA00022692"/>
    </source>
</evidence>
<keyword evidence="3 7" id="KW-0812">Transmembrane</keyword>
<reference evidence="10 11" key="1">
    <citation type="submission" date="2015-04" db="EMBL/GenBank/DDBJ databases">
        <authorList>
            <person name="Syromyatnikov M.Y."/>
            <person name="Popov V.N."/>
        </authorList>
    </citation>
    <scope>NUCLEOTIDE SEQUENCE [LARGE SCALE GENOMIC DNA]</scope>
</reference>
<feature type="region of interest" description="Disordered" evidence="6">
    <location>
        <begin position="201"/>
        <end position="297"/>
    </location>
</feature>
<keyword evidence="8" id="KW-0732">Signal</keyword>
<feature type="compositionally biased region" description="Acidic residues" evidence="6">
    <location>
        <begin position="270"/>
        <end position="279"/>
    </location>
</feature>
<dbReference type="Proteomes" id="UP000183832">
    <property type="component" value="Unassembled WGS sequence"/>
</dbReference>
<comment type="subcellular location">
    <subcellularLocation>
        <location evidence="1">Membrane</location>
        <topology evidence="1">Single-pass membrane protein</topology>
    </subcellularLocation>
</comment>
<evidence type="ECO:0000256" key="5">
    <source>
        <dbReference type="ARBA" id="ARBA00023136"/>
    </source>
</evidence>
<dbReference type="GO" id="GO:0001671">
    <property type="term" value="F:ATPase activator activity"/>
    <property type="evidence" value="ECO:0007669"/>
    <property type="project" value="TreeGrafter"/>
</dbReference>
<name>A0A1J1I6Y9_9DIPT</name>
<evidence type="ECO:0000256" key="2">
    <source>
        <dbReference type="ARBA" id="ARBA00009037"/>
    </source>
</evidence>
<evidence type="ECO:0000313" key="10">
    <source>
        <dbReference type="EMBL" id="CRK96071.1"/>
    </source>
</evidence>
<dbReference type="PANTHER" id="PTHR12471:SF7">
    <property type="entry name" value="V-TYPE PROTON ATPASE SUBUNIT S1"/>
    <property type="match status" value="1"/>
</dbReference>
<dbReference type="GO" id="GO:0033176">
    <property type="term" value="C:proton-transporting V-type ATPase complex"/>
    <property type="evidence" value="ECO:0007669"/>
    <property type="project" value="TreeGrafter"/>
</dbReference>
<gene>
    <name evidence="10" type="ORF">CLUMA_CG009507</name>
</gene>
<dbReference type="PANTHER" id="PTHR12471">
    <property type="entry name" value="VACUOLAR ATP SYNTHASE SUBUNIT S1"/>
    <property type="match status" value="1"/>
</dbReference>
<protein>
    <submittedName>
        <fullName evidence="10">CLUMA_CG009507, isoform A</fullName>
    </submittedName>
</protein>
<evidence type="ECO:0000256" key="1">
    <source>
        <dbReference type="ARBA" id="ARBA00004167"/>
    </source>
</evidence>
<dbReference type="OrthoDB" id="19852at2759"/>
<proteinExistence type="inferred from homology"/>
<dbReference type="STRING" id="568069.A0A1J1I6Y9"/>
<feature type="chain" id="PRO_5009619082" evidence="8">
    <location>
        <begin position="20"/>
        <end position="346"/>
    </location>
</feature>
<keyword evidence="11" id="KW-1185">Reference proteome</keyword>
<sequence>MQALKFICFAFLVVNTTQGHRNSVPVLIWGQHKLIPFPALYHMTAEDFSDLFEPRCKNFLTIVFIEEFLKVEDLSQCKIHGKTCFQNLSKMQNKVYLTSVEDPVKVLEKVFMNHSQIVMSFNEDCLIQEIGQEKDFIFVYFDKVKGNEDFIDHDETMAEFFNLMTSKRDKVVAIYTGKYSHLVEVSREKRQVFKETPFIDDAIKNPPTLKPNEQPVENPLEKPFENPNVKGLPEFPVEFEDEHDVNDPPETKVNQHPRENPLGEEHDMNDTPDIDDTPGTEEKVPPKKNPSKSSPIIMTTPILTGLLVFIFFSMTVAFGLSMILSIKSNDRFDNPKGPTINVAIDQ</sequence>
<evidence type="ECO:0000256" key="6">
    <source>
        <dbReference type="SAM" id="MobiDB-lite"/>
    </source>
</evidence>
<comment type="similarity">
    <text evidence="2">Belongs to the vacuolar ATPase subunit S1 family.</text>
</comment>
<keyword evidence="4 7" id="KW-1133">Transmembrane helix</keyword>
<dbReference type="EMBL" id="CVRI01000043">
    <property type="protein sequence ID" value="CRK96071.1"/>
    <property type="molecule type" value="Genomic_DNA"/>
</dbReference>
<feature type="transmembrane region" description="Helical" evidence="7">
    <location>
        <begin position="302"/>
        <end position="326"/>
    </location>
</feature>
<keyword evidence="5 7" id="KW-0472">Membrane</keyword>
<evidence type="ECO:0000256" key="4">
    <source>
        <dbReference type="ARBA" id="ARBA00022989"/>
    </source>
</evidence>
<feature type="domain" description="V-type proton ATPase subunit S1/VOA1 transmembrane" evidence="9">
    <location>
        <begin position="298"/>
        <end position="334"/>
    </location>
</feature>
<dbReference type="Pfam" id="PF20520">
    <property type="entry name" value="Ac45-VOA1_TM"/>
    <property type="match status" value="1"/>
</dbReference>
<evidence type="ECO:0000256" key="8">
    <source>
        <dbReference type="SAM" id="SignalP"/>
    </source>
</evidence>
<accession>A0A1J1I6Y9</accession>
<feature type="signal peptide" evidence="8">
    <location>
        <begin position="1"/>
        <end position="19"/>
    </location>
</feature>
<organism evidence="10 11">
    <name type="scientific">Clunio marinus</name>
    <dbReference type="NCBI Taxonomy" id="568069"/>
    <lineage>
        <taxon>Eukaryota</taxon>
        <taxon>Metazoa</taxon>
        <taxon>Ecdysozoa</taxon>
        <taxon>Arthropoda</taxon>
        <taxon>Hexapoda</taxon>
        <taxon>Insecta</taxon>
        <taxon>Pterygota</taxon>
        <taxon>Neoptera</taxon>
        <taxon>Endopterygota</taxon>
        <taxon>Diptera</taxon>
        <taxon>Nematocera</taxon>
        <taxon>Chironomoidea</taxon>
        <taxon>Chironomidae</taxon>
        <taxon>Clunio</taxon>
    </lineage>
</organism>
<evidence type="ECO:0000259" key="9">
    <source>
        <dbReference type="Pfam" id="PF20520"/>
    </source>
</evidence>
<feature type="compositionally biased region" description="Basic and acidic residues" evidence="6">
    <location>
        <begin position="256"/>
        <end position="269"/>
    </location>
</feature>
<evidence type="ECO:0000256" key="7">
    <source>
        <dbReference type="SAM" id="Phobius"/>
    </source>
</evidence>
<dbReference type="InterPro" id="IPR046756">
    <property type="entry name" value="VAS1/VOA1_TM"/>
</dbReference>
<evidence type="ECO:0000313" key="11">
    <source>
        <dbReference type="Proteomes" id="UP000183832"/>
    </source>
</evidence>
<dbReference type="AlphaFoldDB" id="A0A1J1I6Y9"/>
<dbReference type="InterPro" id="IPR008388">
    <property type="entry name" value="Ac45_acc_su"/>
</dbReference>